<gene>
    <name evidence="2" type="ORF">Clacol_007384</name>
</gene>
<dbReference type="Pfam" id="PF14327">
    <property type="entry name" value="CSTF2_hinge"/>
    <property type="match status" value="1"/>
</dbReference>
<accession>A0AAV5AKB5</accession>
<feature type="domain" description="Cleavage stimulation factor subunit 2 hinge" evidence="1">
    <location>
        <begin position="7"/>
        <end position="60"/>
    </location>
</feature>
<sequence>MSSPSETDALIELLIQLQKIAGTVPDQAKALLTAQPPLAFSLIKLMVKMNILSPEVLQKTLTAMAYPSSQQTGPPPIPPVTPGPPPISTHSNGVPPPSTTFHPYPPSSAYQSAVTVNPAIPQSYIPPPPTSTIPQLPTNAQAMLAAIPEDQRNMVLQILSYTPEQINQLAPSEKATFIQLLRTVNNS</sequence>
<evidence type="ECO:0000313" key="3">
    <source>
        <dbReference type="Proteomes" id="UP001050691"/>
    </source>
</evidence>
<dbReference type="AlphaFoldDB" id="A0AAV5AKB5"/>
<dbReference type="Proteomes" id="UP001050691">
    <property type="component" value="Unassembled WGS sequence"/>
</dbReference>
<dbReference type="EMBL" id="BPWL01000008">
    <property type="protein sequence ID" value="GJJ13134.1"/>
    <property type="molecule type" value="Genomic_DNA"/>
</dbReference>
<proteinExistence type="predicted"/>
<dbReference type="Gene3D" id="1.10.20.70">
    <property type="entry name" value="Transcription termination and cleavage factor, C-terminal domain"/>
    <property type="match status" value="1"/>
</dbReference>
<keyword evidence="3" id="KW-1185">Reference proteome</keyword>
<dbReference type="Gene3D" id="1.25.40.630">
    <property type="match status" value="1"/>
</dbReference>
<organism evidence="2 3">
    <name type="scientific">Clathrus columnatus</name>
    <dbReference type="NCBI Taxonomy" id="1419009"/>
    <lineage>
        <taxon>Eukaryota</taxon>
        <taxon>Fungi</taxon>
        <taxon>Dikarya</taxon>
        <taxon>Basidiomycota</taxon>
        <taxon>Agaricomycotina</taxon>
        <taxon>Agaricomycetes</taxon>
        <taxon>Phallomycetidae</taxon>
        <taxon>Phallales</taxon>
        <taxon>Clathraceae</taxon>
        <taxon>Clathrus</taxon>
    </lineage>
</organism>
<name>A0AAV5AKB5_9AGAM</name>
<evidence type="ECO:0000259" key="1">
    <source>
        <dbReference type="Pfam" id="PF14327"/>
    </source>
</evidence>
<comment type="caution">
    <text evidence="2">The sequence shown here is derived from an EMBL/GenBank/DDBJ whole genome shotgun (WGS) entry which is preliminary data.</text>
</comment>
<dbReference type="InterPro" id="IPR025742">
    <property type="entry name" value="CSTF2_hinge"/>
</dbReference>
<reference evidence="2" key="1">
    <citation type="submission" date="2021-10" db="EMBL/GenBank/DDBJ databases">
        <title>De novo Genome Assembly of Clathrus columnatus (Basidiomycota, Fungi) Using Illumina and Nanopore Sequence Data.</title>
        <authorList>
            <person name="Ogiso-Tanaka E."/>
            <person name="Itagaki H."/>
            <person name="Hosoya T."/>
            <person name="Hosaka K."/>
        </authorList>
    </citation>
    <scope>NUCLEOTIDE SEQUENCE</scope>
    <source>
        <strain evidence="2">MO-923</strain>
    </source>
</reference>
<protein>
    <recommendedName>
        <fullName evidence="1">Cleavage stimulation factor subunit 2 hinge domain-containing protein</fullName>
    </recommendedName>
</protein>
<dbReference type="InterPro" id="IPR038192">
    <property type="entry name" value="CSTF_C_sf"/>
</dbReference>
<evidence type="ECO:0000313" key="2">
    <source>
        <dbReference type="EMBL" id="GJJ13134.1"/>
    </source>
</evidence>